<feature type="transmembrane region" description="Helical" evidence="1">
    <location>
        <begin position="30"/>
        <end position="55"/>
    </location>
</feature>
<accession>A0A067QEF3</accession>
<evidence type="ECO:0000313" key="3">
    <source>
        <dbReference type="Proteomes" id="UP000027135"/>
    </source>
</evidence>
<keyword evidence="3" id="KW-1185">Reference proteome</keyword>
<dbReference type="AlphaFoldDB" id="A0A067QEF3"/>
<keyword evidence="1" id="KW-0472">Membrane</keyword>
<gene>
    <name evidence="2" type="ORF">L798_13602</name>
</gene>
<keyword evidence="1" id="KW-0812">Transmembrane</keyword>
<organism evidence="2 3">
    <name type="scientific">Zootermopsis nevadensis</name>
    <name type="common">Dampwood termite</name>
    <dbReference type="NCBI Taxonomy" id="136037"/>
    <lineage>
        <taxon>Eukaryota</taxon>
        <taxon>Metazoa</taxon>
        <taxon>Ecdysozoa</taxon>
        <taxon>Arthropoda</taxon>
        <taxon>Hexapoda</taxon>
        <taxon>Insecta</taxon>
        <taxon>Pterygota</taxon>
        <taxon>Neoptera</taxon>
        <taxon>Polyneoptera</taxon>
        <taxon>Dictyoptera</taxon>
        <taxon>Blattodea</taxon>
        <taxon>Blattoidea</taxon>
        <taxon>Termitoidae</taxon>
        <taxon>Termopsidae</taxon>
        <taxon>Zootermopsis</taxon>
    </lineage>
</organism>
<evidence type="ECO:0000256" key="1">
    <source>
        <dbReference type="SAM" id="Phobius"/>
    </source>
</evidence>
<dbReference type="EMBL" id="KK853963">
    <property type="protein sequence ID" value="KDQ71478.1"/>
    <property type="molecule type" value="Genomic_DNA"/>
</dbReference>
<evidence type="ECO:0000313" key="2">
    <source>
        <dbReference type="EMBL" id="KDQ71478.1"/>
    </source>
</evidence>
<reference evidence="2 3" key="1">
    <citation type="journal article" date="2014" name="Nat. Commun.">
        <title>Molecular traces of alternative social organization in a termite genome.</title>
        <authorList>
            <person name="Terrapon N."/>
            <person name="Li C."/>
            <person name="Robertson H.M."/>
            <person name="Ji L."/>
            <person name="Meng X."/>
            <person name="Booth W."/>
            <person name="Chen Z."/>
            <person name="Childers C.P."/>
            <person name="Glastad K.M."/>
            <person name="Gokhale K."/>
            <person name="Gowin J."/>
            <person name="Gronenberg W."/>
            <person name="Hermansen R.A."/>
            <person name="Hu H."/>
            <person name="Hunt B.G."/>
            <person name="Huylmans A.K."/>
            <person name="Khalil S.M."/>
            <person name="Mitchell R.D."/>
            <person name="Munoz-Torres M.C."/>
            <person name="Mustard J.A."/>
            <person name="Pan H."/>
            <person name="Reese J.T."/>
            <person name="Scharf M.E."/>
            <person name="Sun F."/>
            <person name="Vogel H."/>
            <person name="Xiao J."/>
            <person name="Yang W."/>
            <person name="Yang Z."/>
            <person name="Yang Z."/>
            <person name="Zhou J."/>
            <person name="Zhu J."/>
            <person name="Brent C.S."/>
            <person name="Elsik C.G."/>
            <person name="Goodisman M.A."/>
            <person name="Liberles D.A."/>
            <person name="Roe R.M."/>
            <person name="Vargo E.L."/>
            <person name="Vilcinskas A."/>
            <person name="Wang J."/>
            <person name="Bornberg-Bauer E."/>
            <person name="Korb J."/>
            <person name="Zhang G."/>
            <person name="Liebig J."/>
        </authorList>
    </citation>
    <scope>NUCLEOTIDE SEQUENCE [LARGE SCALE GENOMIC DNA]</scope>
    <source>
        <tissue evidence="2">Whole organism</tissue>
    </source>
</reference>
<proteinExistence type="predicted"/>
<dbReference type="InParanoid" id="A0A067QEF3"/>
<keyword evidence="1" id="KW-1133">Transmembrane helix</keyword>
<name>A0A067QEF3_ZOONE</name>
<sequence>MATIITSILLSGIPVDDPAEELGENIFQLFGWQLLCTVAGAFLTAPVTFLFALLFR</sequence>
<protein>
    <submittedName>
        <fullName evidence="2">Uncharacterized protein</fullName>
    </submittedName>
</protein>
<dbReference type="Proteomes" id="UP000027135">
    <property type="component" value="Unassembled WGS sequence"/>
</dbReference>